<protein>
    <recommendedName>
        <fullName evidence="1">FHA domain-containing protein</fullName>
    </recommendedName>
</protein>
<proteinExistence type="predicted"/>
<dbReference type="STRING" id="670580.A0A1X6MI48"/>
<dbReference type="SUPFAM" id="SSF49879">
    <property type="entry name" value="SMAD/FHA domain"/>
    <property type="match status" value="1"/>
</dbReference>
<keyword evidence="3" id="KW-1185">Reference proteome</keyword>
<organism evidence="2 3">
    <name type="scientific">Postia placenta MAD-698-R-SB12</name>
    <dbReference type="NCBI Taxonomy" id="670580"/>
    <lineage>
        <taxon>Eukaryota</taxon>
        <taxon>Fungi</taxon>
        <taxon>Dikarya</taxon>
        <taxon>Basidiomycota</taxon>
        <taxon>Agaricomycotina</taxon>
        <taxon>Agaricomycetes</taxon>
        <taxon>Polyporales</taxon>
        <taxon>Adustoporiaceae</taxon>
        <taxon>Rhodonia</taxon>
    </lineage>
</organism>
<dbReference type="Proteomes" id="UP000194127">
    <property type="component" value="Unassembled WGS sequence"/>
</dbReference>
<dbReference type="RefSeq" id="XP_024332891.1">
    <property type="nucleotide sequence ID" value="XM_024477247.1"/>
</dbReference>
<feature type="domain" description="FHA" evidence="1">
    <location>
        <begin position="98"/>
        <end position="156"/>
    </location>
</feature>
<dbReference type="InterPro" id="IPR008984">
    <property type="entry name" value="SMAD_FHA_dom_sf"/>
</dbReference>
<dbReference type="OrthoDB" id="274691at2759"/>
<gene>
    <name evidence="2" type="ORF">POSPLADRAFT_1037664</name>
</gene>
<evidence type="ECO:0000259" key="1">
    <source>
        <dbReference type="PROSITE" id="PS50006"/>
    </source>
</evidence>
<dbReference type="InterPro" id="IPR051176">
    <property type="entry name" value="Cent_Immune-Sig_Mod"/>
</dbReference>
<dbReference type="PANTHER" id="PTHR15715:SF37">
    <property type="entry name" value="LD47843P"/>
    <property type="match status" value="1"/>
</dbReference>
<dbReference type="SUPFAM" id="SSF74650">
    <property type="entry name" value="Galactose mutarotase-like"/>
    <property type="match status" value="1"/>
</dbReference>
<sequence>MPAALEDNDNAMEVEERLPPKLRKGWIRKSFGTLRDVYQRDAGDALTVSHNEAGVAGERDDARMDVDEVVFAGASSVDDCEVNLIVPKHISLINGQRVKVGRQTNAKTVPAERNGYFDSKVLSRQHAEVWEEAAKIFIKDVKSTFINGERLSPEGVESERFELKSDNIVVLPLGVTLHRLFVQADTKACTLPSPHPRALTRSQTHNILIGPELPAGHLTQKYTNTIIGRYANRVPAGTHPVSRAGVQSSLTAASNESPSISLHGGLSGWDLAPWDPLPDLSAATLFSPTSSKPSPQPSHTDKVTPINLTQHWGFNLDASLQDGQSVKDHTLTIRSSNTLELAPDANSAGSLAPVAGTHHAHAEKTTRTIGERFPAQGYGASSVHYEFYLLDKRDAPAAPVRVPAASLAGAGDLVHAALEDNGEPDVELASAKSGLKLRFFSNYFTESGVQFYSNNFSSPDGAQEDPRRLGCRGRWIRARIATCSVVAFLDFHGLLAAWLHPATVGRMGNDTLLAPDEVYNNYMCLDVWYHSSEGL</sequence>
<evidence type="ECO:0000313" key="2">
    <source>
        <dbReference type="EMBL" id="OSX56097.1"/>
    </source>
</evidence>
<dbReference type="PROSITE" id="PS50006">
    <property type="entry name" value="FHA_DOMAIN"/>
    <property type="match status" value="1"/>
</dbReference>
<dbReference type="GO" id="GO:0030246">
    <property type="term" value="F:carbohydrate binding"/>
    <property type="evidence" value="ECO:0007669"/>
    <property type="project" value="InterPro"/>
</dbReference>
<dbReference type="SMART" id="SM00240">
    <property type="entry name" value="FHA"/>
    <property type="match status" value="1"/>
</dbReference>
<dbReference type="InterPro" id="IPR011013">
    <property type="entry name" value="Gal_mutarotase_sf_dom"/>
</dbReference>
<dbReference type="GO" id="GO:0005975">
    <property type="term" value="P:carbohydrate metabolic process"/>
    <property type="evidence" value="ECO:0007669"/>
    <property type="project" value="InterPro"/>
</dbReference>
<dbReference type="GeneID" id="36322197"/>
<dbReference type="AlphaFoldDB" id="A0A1X6MI48"/>
<dbReference type="GO" id="GO:0003824">
    <property type="term" value="F:catalytic activity"/>
    <property type="evidence" value="ECO:0007669"/>
    <property type="project" value="InterPro"/>
</dbReference>
<accession>A0A1X6MI48</accession>
<dbReference type="InterPro" id="IPR014718">
    <property type="entry name" value="GH-type_carb-bd"/>
</dbReference>
<dbReference type="Pfam" id="PF00498">
    <property type="entry name" value="FHA"/>
    <property type="match status" value="1"/>
</dbReference>
<reference evidence="2 3" key="1">
    <citation type="submission" date="2017-04" db="EMBL/GenBank/DDBJ databases">
        <title>Genome Sequence of the Model Brown-Rot Fungus Postia placenta SB12.</title>
        <authorList>
            <consortium name="DOE Joint Genome Institute"/>
            <person name="Gaskell J."/>
            <person name="Kersten P."/>
            <person name="Larrondo L.F."/>
            <person name="Canessa P."/>
            <person name="Martinez D."/>
            <person name="Hibbett D."/>
            <person name="Schmoll M."/>
            <person name="Kubicek C.P."/>
            <person name="Martinez A.T."/>
            <person name="Yadav J."/>
            <person name="Master E."/>
            <person name="Magnuson J.K."/>
            <person name="James T."/>
            <person name="Yaver D."/>
            <person name="Berka R."/>
            <person name="Labutti K."/>
            <person name="Lipzen A."/>
            <person name="Aerts A."/>
            <person name="Barry K."/>
            <person name="Henrissat B."/>
            <person name="Blanchette R."/>
            <person name="Grigoriev I."/>
            <person name="Cullen D."/>
        </authorList>
    </citation>
    <scope>NUCLEOTIDE SEQUENCE [LARGE SCALE GENOMIC DNA]</scope>
    <source>
        <strain evidence="2 3">MAD-698-R-SB12</strain>
    </source>
</reference>
<dbReference type="EMBL" id="KZ110624">
    <property type="protein sequence ID" value="OSX56097.1"/>
    <property type="molecule type" value="Genomic_DNA"/>
</dbReference>
<name>A0A1X6MI48_9APHY</name>
<evidence type="ECO:0000313" key="3">
    <source>
        <dbReference type="Proteomes" id="UP000194127"/>
    </source>
</evidence>
<dbReference type="PANTHER" id="PTHR15715">
    <property type="entry name" value="CENTROSOMAL PROTEIN OF 170 KDA"/>
    <property type="match status" value="1"/>
</dbReference>
<dbReference type="InterPro" id="IPR000253">
    <property type="entry name" value="FHA_dom"/>
</dbReference>
<dbReference type="GO" id="GO:0005737">
    <property type="term" value="C:cytoplasm"/>
    <property type="evidence" value="ECO:0007669"/>
    <property type="project" value="TreeGrafter"/>
</dbReference>
<dbReference type="Gene3D" id="2.70.98.10">
    <property type="match status" value="2"/>
</dbReference>